<dbReference type="Proteomes" id="UP000604825">
    <property type="component" value="Unassembled WGS sequence"/>
</dbReference>
<feature type="region of interest" description="Disordered" evidence="1">
    <location>
        <begin position="683"/>
        <end position="704"/>
    </location>
</feature>
<dbReference type="AlphaFoldDB" id="A0A811R883"/>
<dbReference type="InterPro" id="IPR025315">
    <property type="entry name" value="DUF4220"/>
</dbReference>
<accession>A0A811R883</accession>
<gene>
    <name evidence="4" type="ORF">NCGR_LOCUS49509</name>
</gene>
<keyword evidence="5" id="KW-1185">Reference proteome</keyword>
<keyword evidence="2" id="KW-1133">Transmembrane helix</keyword>
<feature type="transmembrane region" description="Helical" evidence="2">
    <location>
        <begin position="117"/>
        <end position="136"/>
    </location>
</feature>
<dbReference type="OrthoDB" id="664790at2759"/>
<dbReference type="Pfam" id="PF13968">
    <property type="entry name" value="DUF4220"/>
    <property type="match status" value="1"/>
</dbReference>
<feature type="transmembrane region" description="Helical" evidence="2">
    <location>
        <begin position="15"/>
        <end position="35"/>
    </location>
</feature>
<name>A0A811R883_9POAL</name>
<comment type="caution">
    <text evidence="4">The sequence shown here is derived from an EMBL/GenBank/DDBJ whole genome shotgun (WGS) entry which is preliminary data.</text>
</comment>
<feature type="transmembrane region" description="Helical" evidence="2">
    <location>
        <begin position="91"/>
        <end position="110"/>
    </location>
</feature>
<sequence length="743" mass="83685">MSISSVVDWWEEWQLRILVLGSLAIQLYLAVVAPFRKLTGLGYTNRLLIWVSYLGGDALAIYALATLFNRQKRLQHNASSSVMNGSHDLEVLWAPILLMHLGGRMTISAYNMEDNELWLRHVGVAISQVTVTVYVFWTTWSPLADKRLLAAAIVLFILGIVRCFEKPLALKRASFNNLITYFVPASMTEITTNREVELEKYIQDARFCYMQSNNIQQQDPALTTLKEAEQQFHMELISAPNKLFVDYAYAYSVRLEKLKSLRVLGPESAFKALREGLSKTFDLVYTKIWRHGDDENWDKPLSTIVDYLSVILMGITMTFPVASIVLFHISHKEAYRGSDIKVTYILLYITYFSELISVPARLNISTFSFRWWKVSTIVLRLVGLPPFPFVKVQQHSLIGILDAKEKKNSFLASIAGGGPECCGCQDLLQQRWFGRGKLFRRGKDITSLVIAYAEDAWMNGIKDVESYWKLSDSRGHWTLERNGCQEMVILWDSLEKPFDQSVVLWHMATDLCFNCKGASVDPEPANLCRIISNYMMYLLCANTEMLLPGSRVSLFKDACSKLDDAILQAQGEDDKHLTLTEKVISKAAKSEERFLHGAWLLAQGLMQLPGCGDGDDDGKKMWKVIKGVWVEMLCFSAGRCKGYMHAKNLAYGGEFLTYVALLMSNAGLETFADKQQRMQLRLSKEERLERAKRTTEQDTGNQAAGAVVVIQEENAATPSTASASGQGECTTAPALEVVVVEAV</sequence>
<feature type="domain" description="DUF4220" evidence="3">
    <location>
        <begin position="50"/>
        <end position="360"/>
    </location>
</feature>
<evidence type="ECO:0000259" key="3">
    <source>
        <dbReference type="Pfam" id="PF13968"/>
    </source>
</evidence>
<dbReference type="InterPro" id="IPR007658">
    <property type="entry name" value="DUF594"/>
</dbReference>
<feature type="compositionally biased region" description="Basic and acidic residues" evidence="1">
    <location>
        <begin position="683"/>
        <end position="696"/>
    </location>
</feature>
<organism evidence="4 5">
    <name type="scientific">Miscanthus lutarioriparius</name>
    <dbReference type="NCBI Taxonomy" id="422564"/>
    <lineage>
        <taxon>Eukaryota</taxon>
        <taxon>Viridiplantae</taxon>
        <taxon>Streptophyta</taxon>
        <taxon>Embryophyta</taxon>
        <taxon>Tracheophyta</taxon>
        <taxon>Spermatophyta</taxon>
        <taxon>Magnoliopsida</taxon>
        <taxon>Liliopsida</taxon>
        <taxon>Poales</taxon>
        <taxon>Poaceae</taxon>
        <taxon>PACMAD clade</taxon>
        <taxon>Panicoideae</taxon>
        <taxon>Andropogonodae</taxon>
        <taxon>Andropogoneae</taxon>
        <taxon>Saccharinae</taxon>
        <taxon>Miscanthus</taxon>
    </lineage>
</organism>
<dbReference type="PANTHER" id="PTHR31325">
    <property type="entry name" value="OS01G0798800 PROTEIN-RELATED"/>
    <property type="match status" value="1"/>
</dbReference>
<dbReference type="EMBL" id="CAJGYO010000013">
    <property type="protein sequence ID" value="CAD6266204.1"/>
    <property type="molecule type" value="Genomic_DNA"/>
</dbReference>
<feature type="transmembrane region" description="Helical" evidence="2">
    <location>
        <begin position="148"/>
        <end position="164"/>
    </location>
</feature>
<proteinExistence type="predicted"/>
<keyword evidence="2" id="KW-0812">Transmembrane</keyword>
<protein>
    <recommendedName>
        <fullName evidence="3">DUF4220 domain-containing protein</fullName>
    </recommendedName>
</protein>
<evidence type="ECO:0000256" key="2">
    <source>
        <dbReference type="SAM" id="Phobius"/>
    </source>
</evidence>
<feature type="transmembrane region" description="Helical" evidence="2">
    <location>
        <begin position="47"/>
        <end position="68"/>
    </location>
</feature>
<evidence type="ECO:0000256" key="1">
    <source>
        <dbReference type="SAM" id="MobiDB-lite"/>
    </source>
</evidence>
<dbReference type="Pfam" id="PF04578">
    <property type="entry name" value="DUF594"/>
    <property type="match status" value="1"/>
</dbReference>
<feature type="transmembrane region" description="Helical" evidence="2">
    <location>
        <begin position="307"/>
        <end position="330"/>
    </location>
</feature>
<keyword evidence="2" id="KW-0472">Membrane</keyword>
<reference evidence="4" key="1">
    <citation type="submission" date="2020-10" db="EMBL/GenBank/DDBJ databases">
        <authorList>
            <person name="Han B."/>
            <person name="Lu T."/>
            <person name="Zhao Q."/>
            <person name="Huang X."/>
            <person name="Zhao Y."/>
        </authorList>
    </citation>
    <scope>NUCLEOTIDE SEQUENCE</scope>
</reference>
<evidence type="ECO:0000313" key="4">
    <source>
        <dbReference type="EMBL" id="CAD6266204.1"/>
    </source>
</evidence>
<evidence type="ECO:0000313" key="5">
    <source>
        <dbReference type="Proteomes" id="UP000604825"/>
    </source>
</evidence>